<dbReference type="PANTHER" id="PTHR10357">
    <property type="entry name" value="ALPHA-AMYLASE FAMILY MEMBER"/>
    <property type="match status" value="1"/>
</dbReference>
<evidence type="ECO:0000259" key="1">
    <source>
        <dbReference type="SMART" id="SM00642"/>
    </source>
</evidence>
<gene>
    <name evidence="2" type="ORF">ACFPN2_19470</name>
</gene>
<dbReference type="CDD" id="cd11313">
    <property type="entry name" value="AmyAc_arch_bac_AmyA"/>
    <property type="match status" value="1"/>
</dbReference>
<sequence length="603" mass="68102">MEFDTTGGDAWTFDKHVEGRVDPATCDEVSIHGPTGSSVAAIHDRRFWASVPLRSGENEIWARCTRQGREVARSPAQHWLMRIEDRPRAWIRTRIDGRNISMDAGGSEMAAGVAAPLTRFEWRARRGNPAPLTLTPVTAPTLRVESPDRDGEYYVTLRVTDALGRSDESTAVFHVVSGSPKEVDLERDHPAWISRSVLYGVAPFAFGHNGYDDVRKRLPEIAALGVTAIWLSPVTGAPHDDFGYAVTDHFQTRREFGTTLQLKALIEAAHAHGLRVLIDFVPNHLAASHRYYVDAERSRQRSPYFDWFERDPQGRATSYFDWSHLKNLEYDNPEVQRYMIEAFSYWVRELNVDGFRVDVSWGIRERAPEFWPRWRKELKRIDPDVLLIAEASALDGYYFQHGFDAAYDWTAKLGEWAWNEAFAGATPDLARLRAALLKSSRDLPEPGIVLRFLNNNDTGERFITRHGPDLTRVAATMLLTLPGLPLIYNGDEVGAEFLPYDEQPLSWNDRHGLLAHYTRLVQLRKELPALSSPKMELVATNRDDAVLAYMRRPAAEAPCDQSVLVLLNFSNQPVDLKLTAAGAESLQLKPFDARVLPGADCNQ</sequence>
<dbReference type="InterPro" id="IPR017853">
    <property type="entry name" value="GH"/>
</dbReference>
<feature type="domain" description="Glycosyl hydrolase family 13 catalytic" evidence="1">
    <location>
        <begin position="200"/>
        <end position="524"/>
    </location>
</feature>
<dbReference type="EMBL" id="JBHSDU010000003">
    <property type="protein sequence ID" value="MFC4311287.1"/>
    <property type="molecule type" value="Genomic_DNA"/>
</dbReference>
<accession>A0ABV8SUY3</accession>
<proteinExistence type="predicted"/>
<reference evidence="3" key="1">
    <citation type="journal article" date="2019" name="Int. J. Syst. Evol. Microbiol.">
        <title>The Global Catalogue of Microorganisms (GCM) 10K type strain sequencing project: providing services to taxonomists for standard genome sequencing and annotation.</title>
        <authorList>
            <consortium name="The Broad Institute Genomics Platform"/>
            <consortium name="The Broad Institute Genome Sequencing Center for Infectious Disease"/>
            <person name="Wu L."/>
            <person name="Ma J."/>
        </authorList>
    </citation>
    <scope>NUCLEOTIDE SEQUENCE [LARGE SCALE GENOMIC DNA]</scope>
    <source>
        <strain evidence="3">CGMCC 1.10759</strain>
    </source>
</reference>
<keyword evidence="3" id="KW-1185">Reference proteome</keyword>
<dbReference type="GO" id="GO:0016787">
    <property type="term" value="F:hydrolase activity"/>
    <property type="evidence" value="ECO:0007669"/>
    <property type="project" value="UniProtKB-KW"/>
</dbReference>
<dbReference type="SMART" id="SM00642">
    <property type="entry name" value="Aamy"/>
    <property type="match status" value="1"/>
</dbReference>
<dbReference type="RefSeq" id="WP_380599493.1">
    <property type="nucleotide sequence ID" value="NZ_JBHSDU010000003.1"/>
</dbReference>
<comment type="caution">
    <text evidence="2">The sequence shown here is derived from an EMBL/GenBank/DDBJ whole genome shotgun (WGS) entry which is preliminary data.</text>
</comment>
<dbReference type="Proteomes" id="UP001595904">
    <property type="component" value="Unassembled WGS sequence"/>
</dbReference>
<keyword evidence="2" id="KW-0378">Hydrolase</keyword>
<dbReference type="InterPro" id="IPR006047">
    <property type="entry name" value="GH13_cat_dom"/>
</dbReference>
<evidence type="ECO:0000313" key="2">
    <source>
        <dbReference type="EMBL" id="MFC4311287.1"/>
    </source>
</evidence>
<organism evidence="2 3">
    <name type="scientific">Steroidobacter flavus</name>
    <dbReference type="NCBI Taxonomy" id="1842136"/>
    <lineage>
        <taxon>Bacteria</taxon>
        <taxon>Pseudomonadati</taxon>
        <taxon>Pseudomonadota</taxon>
        <taxon>Gammaproteobacteria</taxon>
        <taxon>Steroidobacterales</taxon>
        <taxon>Steroidobacteraceae</taxon>
        <taxon>Steroidobacter</taxon>
    </lineage>
</organism>
<dbReference type="Gene3D" id="3.20.20.80">
    <property type="entry name" value="Glycosidases"/>
    <property type="match status" value="1"/>
</dbReference>
<dbReference type="SUPFAM" id="SSF51445">
    <property type="entry name" value="(Trans)glycosidases"/>
    <property type="match status" value="1"/>
</dbReference>
<evidence type="ECO:0000313" key="3">
    <source>
        <dbReference type="Proteomes" id="UP001595904"/>
    </source>
</evidence>
<protein>
    <submittedName>
        <fullName evidence="2">Alpha-amylase family glycosyl hydrolase</fullName>
    </submittedName>
</protein>
<dbReference type="Pfam" id="PF00128">
    <property type="entry name" value="Alpha-amylase"/>
    <property type="match status" value="1"/>
</dbReference>
<name>A0ABV8SUY3_9GAMM</name>